<dbReference type="RefSeq" id="WP_184190787.1">
    <property type="nucleotide sequence ID" value="NZ_JACHLE010000004.1"/>
</dbReference>
<protein>
    <submittedName>
        <fullName evidence="1">Uncharacterized protein</fullName>
    </submittedName>
</protein>
<proteinExistence type="predicted"/>
<evidence type="ECO:0000313" key="2">
    <source>
        <dbReference type="Proteomes" id="UP000592180"/>
    </source>
</evidence>
<accession>A0A840KJI7</accession>
<evidence type="ECO:0000313" key="1">
    <source>
        <dbReference type="EMBL" id="MBB4807673.1"/>
    </source>
</evidence>
<name>A0A840KJI7_9FLAO</name>
<organism evidence="1 2">
    <name type="scientific">Chryseobacterium defluvii</name>
    <dbReference type="NCBI Taxonomy" id="160396"/>
    <lineage>
        <taxon>Bacteria</taxon>
        <taxon>Pseudomonadati</taxon>
        <taxon>Bacteroidota</taxon>
        <taxon>Flavobacteriia</taxon>
        <taxon>Flavobacteriales</taxon>
        <taxon>Weeksellaceae</taxon>
        <taxon>Chryseobacterium group</taxon>
        <taxon>Chryseobacterium</taxon>
    </lineage>
</organism>
<dbReference type="Proteomes" id="UP000592180">
    <property type="component" value="Unassembled WGS sequence"/>
</dbReference>
<dbReference type="AlphaFoldDB" id="A0A840KJI7"/>
<reference evidence="1 2" key="1">
    <citation type="submission" date="2020-08" db="EMBL/GenBank/DDBJ databases">
        <title>Functional genomics of gut bacteria from endangered species of beetles.</title>
        <authorList>
            <person name="Carlos-Shanley C."/>
        </authorList>
    </citation>
    <scope>NUCLEOTIDE SEQUENCE [LARGE SCALE GENOMIC DNA]</scope>
    <source>
        <strain evidence="1 2">S00151</strain>
    </source>
</reference>
<comment type="caution">
    <text evidence="1">The sequence shown here is derived from an EMBL/GenBank/DDBJ whole genome shotgun (WGS) entry which is preliminary data.</text>
</comment>
<sequence length="159" mass="17951">MKNVLYLFVFPSLLLCNLLPTNSLSWEVNKVSFKNASQITYLFFKVEKNGTGPDKIILQGKKQAPGKLKFQPAFDRNSGNVGDYIVSLTDVGGKEIVKQLVENPLNPEMESFDNGIGRNKVSLQNAEFSIRYPHSDEIRVVKIEKITKEGSEQLFIQKL</sequence>
<gene>
    <name evidence="1" type="ORF">HNP38_002979</name>
</gene>
<dbReference type="EMBL" id="JACHLE010000004">
    <property type="protein sequence ID" value="MBB4807673.1"/>
    <property type="molecule type" value="Genomic_DNA"/>
</dbReference>
<keyword evidence="2" id="KW-1185">Reference proteome</keyword>